<keyword evidence="1" id="KW-0812">Transmembrane</keyword>
<gene>
    <name evidence="2" type="ORF">DR864_10410</name>
</gene>
<organism evidence="2 3">
    <name type="scientific">Runella rosea</name>
    <dbReference type="NCBI Taxonomy" id="2259595"/>
    <lineage>
        <taxon>Bacteria</taxon>
        <taxon>Pseudomonadati</taxon>
        <taxon>Bacteroidota</taxon>
        <taxon>Cytophagia</taxon>
        <taxon>Cytophagales</taxon>
        <taxon>Spirosomataceae</taxon>
        <taxon>Runella</taxon>
    </lineage>
</organism>
<dbReference type="AlphaFoldDB" id="A0A344THJ8"/>
<feature type="transmembrane region" description="Helical" evidence="1">
    <location>
        <begin position="62"/>
        <end position="83"/>
    </location>
</feature>
<protein>
    <submittedName>
        <fullName evidence="2">Uncharacterized protein</fullName>
    </submittedName>
</protein>
<accession>A0A344THJ8</accession>
<name>A0A344THJ8_9BACT</name>
<sequence length="187" mass="20837">MENSLKDTLPQYSPPESVWENIEQALNEAPLQEALGKLPTYEPPVQAWVEIAAQLPNSQRTWWRYAAAAAVVLAVGIGGYVALQRNAEKAAISYSQEKINPKTMVAPDETIDQQYAQLQALCKDKVTVCEKPEFKHLKQELDNLTAASNQLKDALGSYNTDAALSAQLSEIEQERADILRKLNERIL</sequence>
<dbReference type="EMBL" id="CP030850">
    <property type="protein sequence ID" value="AXE18119.1"/>
    <property type="molecule type" value="Genomic_DNA"/>
</dbReference>
<evidence type="ECO:0000313" key="2">
    <source>
        <dbReference type="EMBL" id="AXE18119.1"/>
    </source>
</evidence>
<keyword evidence="1" id="KW-0472">Membrane</keyword>
<dbReference type="RefSeq" id="WP_114066904.1">
    <property type="nucleotide sequence ID" value="NZ_CP030850.1"/>
</dbReference>
<proteinExistence type="predicted"/>
<evidence type="ECO:0000313" key="3">
    <source>
        <dbReference type="Proteomes" id="UP000251993"/>
    </source>
</evidence>
<keyword evidence="3" id="KW-1185">Reference proteome</keyword>
<keyword evidence="1" id="KW-1133">Transmembrane helix</keyword>
<dbReference type="OrthoDB" id="949038at2"/>
<evidence type="ECO:0000256" key="1">
    <source>
        <dbReference type="SAM" id="Phobius"/>
    </source>
</evidence>
<dbReference type="Proteomes" id="UP000251993">
    <property type="component" value="Chromosome"/>
</dbReference>
<dbReference type="KEGG" id="run:DR864_10410"/>
<reference evidence="2 3" key="1">
    <citation type="submission" date="2018-07" db="EMBL/GenBank/DDBJ databases">
        <title>Genome sequencing of Runella.</title>
        <authorList>
            <person name="Baek M.-G."/>
            <person name="Yi H."/>
        </authorList>
    </citation>
    <scope>NUCLEOTIDE SEQUENCE [LARGE SCALE GENOMIC DNA]</scope>
    <source>
        <strain evidence="2 3">HYN0085</strain>
    </source>
</reference>